<dbReference type="SUPFAM" id="SSF53098">
    <property type="entry name" value="Ribonuclease H-like"/>
    <property type="match status" value="1"/>
</dbReference>
<dbReference type="SUPFAM" id="SSF52113">
    <property type="entry name" value="BRCT domain"/>
    <property type="match status" value="1"/>
</dbReference>
<dbReference type="KEGG" id="crf:FRC0190_01596"/>
<dbReference type="FunFam" id="3.30.420.10:FF:000045">
    <property type="entry name" value="3'-5' exonuclease DinG"/>
    <property type="match status" value="1"/>
</dbReference>
<dbReference type="GO" id="GO:0005829">
    <property type="term" value="C:cytosol"/>
    <property type="evidence" value="ECO:0007669"/>
    <property type="project" value="TreeGrafter"/>
</dbReference>
<dbReference type="InterPro" id="IPR036397">
    <property type="entry name" value="RNaseH_sf"/>
</dbReference>
<dbReference type="Proteomes" id="UP000423525">
    <property type="component" value="Chromosome"/>
</dbReference>
<dbReference type="PANTHER" id="PTHR30231:SF42">
    <property type="entry name" value="EXONUCLEASE"/>
    <property type="match status" value="1"/>
</dbReference>
<keyword evidence="1" id="KW-0378">Hydrolase</keyword>
<feature type="domain" description="Exonuclease" evidence="3">
    <location>
        <begin position="104"/>
        <end position="271"/>
    </location>
</feature>
<reference evidence="4 5" key="1">
    <citation type="submission" date="2019-11" db="EMBL/GenBank/DDBJ databases">
        <authorList>
            <person name="Brisse S."/>
        </authorList>
    </citation>
    <scope>NUCLEOTIDE SEQUENCE [LARGE SCALE GENOMIC DNA]</scope>
    <source>
        <strain evidence="4">FRC0190</strain>
    </source>
</reference>
<dbReference type="GO" id="GO:0008408">
    <property type="term" value="F:3'-5' exonuclease activity"/>
    <property type="evidence" value="ECO:0007669"/>
    <property type="project" value="TreeGrafter"/>
</dbReference>
<feature type="region of interest" description="Disordered" evidence="2">
    <location>
        <begin position="310"/>
        <end position="357"/>
    </location>
</feature>
<dbReference type="InterPro" id="IPR036420">
    <property type="entry name" value="BRCT_dom_sf"/>
</dbReference>
<evidence type="ECO:0000313" key="5">
    <source>
        <dbReference type="Proteomes" id="UP000423525"/>
    </source>
</evidence>
<dbReference type="PANTHER" id="PTHR30231">
    <property type="entry name" value="DNA POLYMERASE III SUBUNIT EPSILON"/>
    <property type="match status" value="1"/>
</dbReference>
<evidence type="ECO:0000256" key="1">
    <source>
        <dbReference type="ARBA" id="ARBA00022839"/>
    </source>
</evidence>
<dbReference type="Pfam" id="PF00929">
    <property type="entry name" value="RNase_T"/>
    <property type="match status" value="1"/>
</dbReference>
<dbReference type="RefSeq" id="WP_155873394.1">
    <property type="nucleotide sequence ID" value="NZ_CP168248.1"/>
</dbReference>
<name>A0A6I8MFM9_9CORY</name>
<evidence type="ECO:0000256" key="2">
    <source>
        <dbReference type="SAM" id="MobiDB-lite"/>
    </source>
</evidence>
<accession>A0A6I8MFM9</accession>
<dbReference type="EMBL" id="LR738855">
    <property type="protein sequence ID" value="VZH85647.1"/>
    <property type="molecule type" value="Genomic_DNA"/>
</dbReference>
<dbReference type="InterPro" id="IPR013520">
    <property type="entry name" value="Ribonucl_H"/>
</dbReference>
<keyword evidence="1" id="KW-0269">Exonuclease</keyword>
<evidence type="ECO:0000259" key="3">
    <source>
        <dbReference type="SMART" id="SM00479"/>
    </source>
</evidence>
<feature type="compositionally biased region" description="Polar residues" evidence="2">
    <location>
        <begin position="310"/>
        <end position="319"/>
    </location>
</feature>
<feature type="compositionally biased region" description="Basic and acidic residues" evidence="2">
    <location>
        <begin position="322"/>
        <end position="334"/>
    </location>
</feature>
<dbReference type="Gene3D" id="3.30.420.10">
    <property type="entry name" value="Ribonuclease H-like superfamily/Ribonuclease H"/>
    <property type="match status" value="1"/>
</dbReference>
<dbReference type="GO" id="GO:0003676">
    <property type="term" value="F:nucleic acid binding"/>
    <property type="evidence" value="ECO:0007669"/>
    <property type="project" value="InterPro"/>
</dbReference>
<evidence type="ECO:0000313" key="4">
    <source>
        <dbReference type="EMBL" id="VZH85647.1"/>
    </source>
</evidence>
<sequence>MSGLIPAHGLSFRVDASTLTGQSSLLRASLGLDDVHLQVSTITEVKTVSVADAFDRGLVTVTADKDIAIWFPPNSSTEQELFVRTLSAAMNGDGPIPQPVPHLDFVAVDVETANSDWGSICQIGAAKVRDGHVVETREWLCTPPGDLNYFDEANIVIHGITADMVATAPSFAECYEQFANFAGELPLAAHNAQFDMTAFLRATQAAGIRLRTTNFGCSLAAARAAHLPIANHKLPTVSQHLHVELRHHHNACADAEACAGILIALTQRLNTEITDFASAFNTLGFHTGQLSDARVYPVLKVRGVTNATASPLSATSDIETPSAEKPRKVTKEARAPWSKVATPETIPDPNPDADPQGRLFGQSVTLSGDFAPYDKGELWAGIASQGGVIGKNVTKKTTILVCGPWDKPTSKQKRAEELRAKGQEIDLWTQEDLFAQLGLNPADEQPPF</sequence>
<dbReference type="Gene3D" id="3.40.50.10190">
    <property type="entry name" value="BRCT domain"/>
    <property type="match status" value="1"/>
</dbReference>
<proteinExistence type="predicted"/>
<protein>
    <submittedName>
        <fullName evidence="4">DNA polymerase III subunit epsilon</fullName>
    </submittedName>
</protein>
<keyword evidence="1" id="KW-0540">Nuclease</keyword>
<dbReference type="AlphaFoldDB" id="A0A6I8MFM9"/>
<dbReference type="CDD" id="cd06130">
    <property type="entry name" value="DNA_pol_III_epsilon_like"/>
    <property type="match status" value="1"/>
</dbReference>
<dbReference type="InterPro" id="IPR012337">
    <property type="entry name" value="RNaseH-like_sf"/>
</dbReference>
<organism evidence="4 5">
    <name type="scientific">Corynebacterium rouxii</name>
    <dbReference type="NCBI Taxonomy" id="2719119"/>
    <lineage>
        <taxon>Bacteria</taxon>
        <taxon>Bacillati</taxon>
        <taxon>Actinomycetota</taxon>
        <taxon>Actinomycetes</taxon>
        <taxon>Mycobacteriales</taxon>
        <taxon>Corynebacteriaceae</taxon>
        <taxon>Corynebacterium</taxon>
    </lineage>
</organism>
<gene>
    <name evidence="4" type="ORF">FRC0190_01596</name>
</gene>
<dbReference type="SMART" id="SM00479">
    <property type="entry name" value="EXOIII"/>
    <property type="match status" value="1"/>
</dbReference>
<dbReference type="CDD" id="cd17748">
    <property type="entry name" value="BRCT_DNA_ligase_like"/>
    <property type="match status" value="1"/>
</dbReference>